<dbReference type="PATRIC" id="fig|1396.535.peg.4096"/>
<keyword evidence="1" id="KW-1133">Transmembrane helix</keyword>
<reference evidence="2 3" key="1">
    <citation type="submission" date="2015-09" db="EMBL/GenBank/DDBJ databases">
        <title>Bacillus cereus food isolates.</title>
        <authorList>
            <person name="Boekhorst J."/>
        </authorList>
    </citation>
    <scope>NUCLEOTIDE SEQUENCE [LARGE SCALE GENOMIC DNA]</scope>
    <source>
        <strain evidence="2 3">B4088</strain>
    </source>
</reference>
<evidence type="ECO:0000313" key="2">
    <source>
        <dbReference type="EMBL" id="KZD71890.1"/>
    </source>
</evidence>
<dbReference type="Proteomes" id="UP000076482">
    <property type="component" value="Unassembled WGS sequence"/>
</dbReference>
<dbReference type="RefSeq" id="WP_063259588.1">
    <property type="nucleotide sequence ID" value="NZ_LJKE01000015.1"/>
</dbReference>
<evidence type="ECO:0000313" key="3">
    <source>
        <dbReference type="Proteomes" id="UP000076482"/>
    </source>
</evidence>
<comment type="caution">
    <text evidence="2">The sequence shown here is derived from an EMBL/GenBank/DDBJ whole genome shotgun (WGS) entry which is preliminary data.</text>
</comment>
<dbReference type="EMBL" id="LJKE01000015">
    <property type="protein sequence ID" value="KZD71890.1"/>
    <property type="molecule type" value="Genomic_DNA"/>
</dbReference>
<organism evidence="2 3">
    <name type="scientific">Bacillus cereus</name>
    <dbReference type="NCBI Taxonomy" id="1396"/>
    <lineage>
        <taxon>Bacteria</taxon>
        <taxon>Bacillati</taxon>
        <taxon>Bacillota</taxon>
        <taxon>Bacilli</taxon>
        <taxon>Bacillales</taxon>
        <taxon>Bacillaceae</taxon>
        <taxon>Bacillus</taxon>
        <taxon>Bacillus cereus group</taxon>
    </lineage>
</organism>
<protein>
    <submittedName>
        <fullName evidence="2">Uncharacterized protein</fullName>
    </submittedName>
</protein>
<keyword evidence="1" id="KW-0472">Membrane</keyword>
<proteinExistence type="predicted"/>
<keyword evidence="1" id="KW-0812">Transmembrane</keyword>
<gene>
    <name evidence="2" type="ORF">B4088_0351</name>
</gene>
<evidence type="ECO:0000256" key="1">
    <source>
        <dbReference type="SAM" id="Phobius"/>
    </source>
</evidence>
<accession>A0A164QM55</accession>
<name>A0A164QM55_BACCE</name>
<dbReference type="AlphaFoldDB" id="A0A164QM55"/>
<sequence length="161" mass="18889">MENFSMWMYGILSVIVIIMGMGVYLVLKVDGSPVKIDANTVNEIKYVETDIFKNEVYVECGKTARNMFQKINEKTEVVSERDYLGKKYYWETYEHMLEFTLKNGKTIKYDLLFVKKSESSGEVFIRREGTKKAYYMDNEEAKELIQGFSYGCQKGVYEFIK</sequence>
<feature type="transmembrane region" description="Helical" evidence="1">
    <location>
        <begin position="6"/>
        <end position="27"/>
    </location>
</feature>